<proteinExistence type="inferred from homology"/>
<keyword evidence="6" id="KW-0793">Thylakoid</keyword>
<protein>
    <recommendedName>
        <fullName evidence="9">PSII 6.1 kDa protein</fullName>
    </recommendedName>
</protein>
<keyword evidence="10" id="KW-0812">Transmembrane</keyword>
<evidence type="ECO:0000256" key="5">
    <source>
        <dbReference type="ARBA" id="ARBA00022640"/>
    </source>
</evidence>
<evidence type="ECO:0000256" key="6">
    <source>
        <dbReference type="ARBA" id="ARBA00023078"/>
    </source>
</evidence>
<dbReference type="GO" id="GO:0042549">
    <property type="term" value="P:photosystem II stabilization"/>
    <property type="evidence" value="ECO:0007669"/>
    <property type="project" value="TreeGrafter"/>
</dbReference>
<evidence type="ECO:0000256" key="4">
    <source>
        <dbReference type="ARBA" id="ARBA00022531"/>
    </source>
</evidence>
<evidence type="ECO:0000256" key="10">
    <source>
        <dbReference type="SAM" id="Phobius"/>
    </source>
</evidence>
<dbReference type="STRING" id="200361.A0A452ZIS6"/>
<name>A0A452ZIS6_AEGTS</name>
<dbReference type="InterPro" id="IPR009806">
    <property type="entry name" value="PSII_PsbW_class2"/>
</dbReference>
<keyword evidence="12" id="KW-1185">Reference proteome</keyword>
<dbReference type="Proteomes" id="UP000015105">
    <property type="component" value="Chromosome 1D"/>
</dbReference>
<dbReference type="EnsemblPlants" id="AET1Gv20796900.2">
    <property type="protein sequence ID" value="AET1Gv20796900.2"/>
    <property type="gene ID" value="AET1Gv20796900"/>
</dbReference>
<dbReference type="GO" id="GO:0009535">
    <property type="term" value="C:chloroplast thylakoid membrane"/>
    <property type="evidence" value="ECO:0007669"/>
    <property type="project" value="UniProtKB-SubCell"/>
</dbReference>
<keyword evidence="3" id="KW-0150">Chloroplast</keyword>
<dbReference type="GO" id="GO:0015979">
    <property type="term" value="P:photosynthesis"/>
    <property type="evidence" value="ECO:0007669"/>
    <property type="project" value="UniProtKB-KW"/>
</dbReference>
<accession>A0A452ZIS6</accession>
<evidence type="ECO:0000256" key="3">
    <source>
        <dbReference type="ARBA" id="ARBA00022528"/>
    </source>
</evidence>
<reference evidence="11" key="4">
    <citation type="submission" date="2019-03" db="UniProtKB">
        <authorList>
            <consortium name="EnsemblPlants"/>
        </authorList>
    </citation>
    <scope>IDENTIFICATION</scope>
</reference>
<dbReference type="Pfam" id="PF07123">
    <property type="entry name" value="PsbW"/>
    <property type="match status" value="1"/>
</dbReference>
<evidence type="ECO:0000256" key="1">
    <source>
        <dbReference type="ARBA" id="ARBA00004581"/>
    </source>
</evidence>
<dbReference type="AlphaFoldDB" id="A0A452ZIS6"/>
<keyword evidence="4" id="KW-0602">Photosynthesis</keyword>
<organism evidence="11 12">
    <name type="scientific">Aegilops tauschii subsp. strangulata</name>
    <name type="common">Goatgrass</name>
    <dbReference type="NCBI Taxonomy" id="200361"/>
    <lineage>
        <taxon>Eukaryota</taxon>
        <taxon>Viridiplantae</taxon>
        <taxon>Streptophyta</taxon>
        <taxon>Embryophyta</taxon>
        <taxon>Tracheophyta</taxon>
        <taxon>Spermatophyta</taxon>
        <taxon>Magnoliopsida</taxon>
        <taxon>Liliopsida</taxon>
        <taxon>Poales</taxon>
        <taxon>Poaceae</taxon>
        <taxon>BOP clade</taxon>
        <taxon>Pooideae</taxon>
        <taxon>Triticodae</taxon>
        <taxon>Triticeae</taxon>
        <taxon>Triticinae</taxon>
        <taxon>Aegilops</taxon>
    </lineage>
</organism>
<keyword evidence="8" id="KW-0604">Photosystem II</keyword>
<keyword evidence="5" id="KW-0934">Plastid</keyword>
<dbReference type="PANTHER" id="PTHR34552">
    <property type="entry name" value="PHOTOSYSTEM II REACTION CENTER W PROTEIN, CHLOROPLASTIC"/>
    <property type="match status" value="1"/>
</dbReference>
<reference evidence="12" key="1">
    <citation type="journal article" date="2014" name="Science">
        <title>Ancient hybridizations among the ancestral genomes of bread wheat.</title>
        <authorList>
            <consortium name="International Wheat Genome Sequencing Consortium,"/>
            <person name="Marcussen T."/>
            <person name="Sandve S.R."/>
            <person name="Heier L."/>
            <person name="Spannagl M."/>
            <person name="Pfeifer M."/>
            <person name="Jakobsen K.S."/>
            <person name="Wulff B.B."/>
            <person name="Steuernagel B."/>
            <person name="Mayer K.F."/>
            <person name="Olsen O.A."/>
        </authorList>
    </citation>
    <scope>NUCLEOTIDE SEQUENCE [LARGE SCALE GENOMIC DNA]</scope>
    <source>
        <strain evidence="12">cv. AL8/78</strain>
    </source>
</reference>
<keyword evidence="7 10" id="KW-0472">Membrane</keyword>
<evidence type="ECO:0000256" key="9">
    <source>
        <dbReference type="ARBA" id="ARBA00031756"/>
    </source>
</evidence>
<comment type="subcellular location">
    <subcellularLocation>
        <location evidence="1">Plastid</location>
        <location evidence="1">Chloroplast thylakoid membrane</location>
        <topology evidence="1">Single-pass membrane protein</topology>
    </subcellularLocation>
</comment>
<sequence length="161" mass="16848">SPLHLPRSTHLPAMAATSIVVFAARPSPALGLPRLRLARAEGLRCRVSKKASSALAPMVAKGAPLLSKASGMASAAPMLASALALVDEGMSGERAGQSNDLLGWALLLVLGLVLCFYAVYSTTFDDDDDRSGGGGIMLCSLDTTTIFFFCLPACIYQAWMN</sequence>
<reference evidence="11" key="3">
    <citation type="journal article" date="2017" name="Nature">
        <title>Genome sequence of the progenitor of the wheat D genome Aegilops tauschii.</title>
        <authorList>
            <person name="Luo M.C."/>
            <person name="Gu Y.Q."/>
            <person name="Puiu D."/>
            <person name="Wang H."/>
            <person name="Twardziok S.O."/>
            <person name="Deal K.R."/>
            <person name="Huo N."/>
            <person name="Zhu T."/>
            <person name="Wang L."/>
            <person name="Wang Y."/>
            <person name="McGuire P.E."/>
            <person name="Liu S."/>
            <person name="Long H."/>
            <person name="Ramasamy R.K."/>
            <person name="Rodriguez J.C."/>
            <person name="Van S.L."/>
            <person name="Yuan L."/>
            <person name="Wang Z."/>
            <person name="Xia Z."/>
            <person name="Xiao L."/>
            <person name="Anderson O.D."/>
            <person name="Ouyang S."/>
            <person name="Liang Y."/>
            <person name="Zimin A.V."/>
            <person name="Pertea G."/>
            <person name="Qi P."/>
            <person name="Bennetzen J.L."/>
            <person name="Dai X."/>
            <person name="Dawson M.W."/>
            <person name="Muller H.G."/>
            <person name="Kugler K."/>
            <person name="Rivarola-Duarte L."/>
            <person name="Spannagl M."/>
            <person name="Mayer K.F.X."/>
            <person name="Lu F.H."/>
            <person name="Bevan M.W."/>
            <person name="Leroy P."/>
            <person name="Li P."/>
            <person name="You F.M."/>
            <person name="Sun Q."/>
            <person name="Liu Z."/>
            <person name="Lyons E."/>
            <person name="Wicker T."/>
            <person name="Salzberg S.L."/>
            <person name="Devos K.M."/>
            <person name="Dvorak J."/>
        </authorList>
    </citation>
    <scope>NUCLEOTIDE SEQUENCE [LARGE SCALE GENOMIC DNA]</scope>
    <source>
        <strain evidence="11">cv. AL8/78</strain>
    </source>
</reference>
<reference evidence="11" key="5">
    <citation type="journal article" date="2021" name="G3 (Bethesda)">
        <title>Aegilops tauschii genome assembly Aet v5.0 features greater sequence contiguity and improved annotation.</title>
        <authorList>
            <person name="Wang L."/>
            <person name="Zhu T."/>
            <person name="Rodriguez J.C."/>
            <person name="Deal K.R."/>
            <person name="Dubcovsky J."/>
            <person name="McGuire P.E."/>
            <person name="Lux T."/>
            <person name="Spannagl M."/>
            <person name="Mayer K.F.X."/>
            <person name="Baldrich P."/>
            <person name="Meyers B.C."/>
            <person name="Huo N."/>
            <person name="Gu Y.Q."/>
            <person name="Zhou H."/>
            <person name="Devos K.M."/>
            <person name="Bennetzen J.L."/>
            <person name="Unver T."/>
            <person name="Budak H."/>
            <person name="Gulick P.J."/>
            <person name="Galiba G."/>
            <person name="Kalapos B."/>
            <person name="Nelson D.R."/>
            <person name="Li P."/>
            <person name="You F.M."/>
            <person name="Luo M.C."/>
            <person name="Dvorak J."/>
        </authorList>
    </citation>
    <scope>NUCLEOTIDE SEQUENCE [LARGE SCALE GENOMIC DNA]</scope>
    <source>
        <strain evidence="11">cv. AL8/78</strain>
    </source>
</reference>
<evidence type="ECO:0000313" key="11">
    <source>
        <dbReference type="EnsemblPlants" id="AET1Gv20796900.2"/>
    </source>
</evidence>
<dbReference type="PANTHER" id="PTHR34552:SF3">
    <property type="entry name" value="PSII 6.1 KDA PROTEIN"/>
    <property type="match status" value="1"/>
</dbReference>
<comment type="similarity">
    <text evidence="2">Belongs to the psbW family.</text>
</comment>
<evidence type="ECO:0000313" key="12">
    <source>
        <dbReference type="Proteomes" id="UP000015105"/>
    </source>
</evidence>
<dbReference type="Gramene" id="AET1Gv20796900.2">
    <property type="protein sequence ID" value="AET1Gv20796900.2"/>
    <property type="gene ID" value="AET1Gv20796900"/>
</dbReference>
<evidence type="ECO:0000256" key="8">
    <source>
        <dbReference type="ARBA" id="ARBA00023276"/>
    </source>
</evidence>
<feature type="transmembrane region" description="Helical" evidence="10">
    <location>
        <begin position="132"/>
        <end position="156"/>
    </location>
</feature>
<evidence type="ECO:0000256" key="2">
    <source>
        <dbReference type="ARBA" id="ARBA00010395"/>
    </source>
</evidence>
<keyword evidence="10" id="KW-1133">Transmembrane helix</keyword>
<feature type="transmembrane region" description="Helical" evidence="10">
    <location>
        <begin position="101"/>
        <end position="120"/>
    </location>
</feature>
<dbReference type="GO" id="GO:0009523">
    <property type="term" value="C:photosystem II"/>
    <property type="evidence" value="ECO:0007669"/>
    <property type="project" value="UniProtKB-KW"/>
</dbReference>
<evidence type="ECO:0000256" key="7">
    <source>
        <dbReference type="ARBA" id="ARBA00023136"/>
    </source>
</evidence>
<reference evidence="12" key="2">
    <citation type="journal article" date="2017" name="Nat. Plants">
        <title>The Aegilops tauschii genome reveals multiple impacts of transposons.</title>
        <authorList>
            <person name="Zhao G."/>
            <person name="Zou C."/>
            <person name="Li K."/>
            <person name="Wang K."/>
            <person name="Li T."/>
            <person name="Gao L."/>
            <person name="Zhang X."/>
            <person name="Wang H."/>
            <person name="Yang Z."/>
            <person name="Liu X."/>
            <person name="Jiang W."/>
            <person name="Mao L."/>
            <person name="Kong X."/>
            <person name="Jiao Y."/>
            <person name="Jia J."/>
        </authorList>
    </citation>
    <scope>NUCLEOTIDE SEQUENCE [LARGE SCALE GENOMIC DNA]</scope>
    <source>
        <strain evidence="12">cv. AL8/78</strain>
    </source>
</reference>